<dbReference type="CDD" id="cd06529">
    <property type="entry name" value="S24_LexA-like"/>
    <property type="match status" value="1"/>
</dbReference>
<proteinExistence type="predicted"/>
<organism evidence="2 3">
    <name type="scientific">Neptunomonas antarctica</name>
    <dbReference type="NCBI Taxonomy" id="619304"/>
    <lineage>
        <taxon>Bacteria</taxon>
        <taxon>Pseudomonadati</taxon>
        <taxon>Pseudomonadota</taxon>
        <taxon>Gammaproteobacteria</taxon>
        <taxon>Oceanospirillales</taxon>
        <taxon>Oceanospirillaceae</taxon>
        <taxon>Neptunomonas</taxon>
    </lineage>
</organism>
<dbReference type="SUPFAM" id="SSF51306">
    <property type="entry name" value="LexA/Signal peptidase"/>
    <property type="match status" value="1"/>
</dbReference>
<dbReference type="RefSeq" id="WP_054341602.1">
    <property type="nucleotide sequence ID" value="NZ_FTOE01000004.1"/>
</dbReference>
<dbReference type="InterPro" id="IPR036286">
    <property type="entry name" value="LexA/Signal_pep-like_sf"/>
</dbReference>
<accession>A0A1N7LJF8</accession>
<evidence type="ECO:0000259" key="1">
    <source>
        <dbReference type="Pfam" id="PF00717"/>
    </source>
</evidence>
<name>A0A1N7LJF8_9GAMM</name>
<dbReference type="Pfam" id="PF00717">
    <property type="entry name" value="Peptidase_S24"/>
    <property type="match status" value="1"/>
</dbReference>
<dbReference type="AlphaFoldDB" id="A0A1N7LJF8"/>
<evidence type="ECO:0000313" key="3">
    <source>
        <dbReference type="Proteomes" id="UP000185999"/>
    </source>
</evidence>
<dbReference type="InterPro" id="IPR039418">
    <property type="entry name" value="LexA-like"/>
</dbReference>
<keyword evidence="3" id="KW-1185">Reference proteome</keyword>
<dbReference type="STRING" id="619304.SAMN05421760_10481"/>
<evidence type="ECO:0000313" key="2">
    <source>
        <dbReference type="EMBL" id="SIS73975.1"/>
    </source>
</evidence>
<reference evidence="3" key="1">
    <citation type="submission" date="2017-01" db="EMBL/GenBank/DDBJ databases">
        <authorList>
            <person name="Varghese N."/>
            <person name="Submissions S."/>
        </authorList>
    </citation>
    <scope>NUCLEOTIDE SEQUENCE [LARGE SCALE GENOMIC DNA]</scope>
    <source>
        <strain evidence="3">DSM 22306</strain>
    </source>
</reference>
<dbReference type="OrthoDB" id="9787787at2"/>
<dbReference type="Gene3D" id="2.10.109.10">
    <property type="entry name" value="Umud Fragment, subunit A"/>
    <property type="match status" value="1"/>
</dbReference>
<protein>
    <submittedName>
        <fullName evidence="2">DNA polymerase V</fullName>
    </submittedName>
</protein>
<dbReference type="Proteomes" id="UP000185999">
    <property type="component" value="Unassembled WGS sequence"/>
</dbReference>
<feature type="domain" description="Peptidase S24/S26A/S26B/S26C" evidence="1">
    <location>
        <begin position="10"/>
        <end position="120"/>
    </location>
</feature>
<dbReference type="InterPro" id="IPR015927">
    <property type="entry name" value="Peptidase_S24_S26A/B/C"/>
</dbReference>
<dbReference type="EMBL" id="FTOE01000004">
    <property type="protein sequence ID" value="SIS73975.1"/>
    <property type="molecule type" value="Genomic_DNA"/>
</dbReference>
<sequence>MLTFIPLKAQAGITGFESPAAEYTDLSLTLDQLLIDHPSATYLGIVEGESMQGVGIFPHDILVVSRAEKVVSGDVIVATLNGTFVCKIADTKYMRLLSSSPDFKTYQLNDGDEFIVEGVVTRSIRMHRPFKRSLI</sequence>
<gene>
    <name evidence="2" type="ORF">SAMN05421760_10481</name>
</gene>